<comment type="subcellular location">
    <subcellularLocation>
        <location evidence="1">Cytoplasm</location>
    </subcellularLocation>
</comment>
<organism evidence="3 4">
    <name type="scientific">Romboutsia sedimentorum</name>
    <dbReference type="NCBI Taxonomy" id="1368474"/>
    <lineage>
        <taxon>Bacteria</taxon>
        <taxon>Bacillati</taxon>
        <taxon>Bacillota</taxon>
        <taxon>Clostridia</taxon>
        <taxon>Peptostreptococcales</taxon>
        <taxon>Peptostreptococcaceae</taxon>
        <taxon>Romboutsia</taxon>
    </lineage>
</organism>
<evidence type="ECO:0000313" key="3">
    <source>
        <dbReference type="EMBL" id="MDK2563605.1"/>
    </source>
</evidence>
<comment type="function">
    <text evidence="1">Plays a role in the regulation of phosphate uptake.</text>
</comment>
<sequence length="217" mass="24863">MVNTNLELSINTLKQYTITMIARCEEAISNSVEYMVNKDLEGSRKIIEKDDEIDKLREYIRDRSIELIALRQPMAKDLRYIYALGNIAIELERIGDYAVNIALETLKIGNEEYIKSLVDIPKMAQECKNMLADVSIALENEDAKLCYEIASRDDKIDDLYDQIHIDCLKVMNEKKGTITQGVRLLFVGRYLERTGDHITNVCEKVIYAIDGDMVEIG</sequence>
<evidence type="ECO:0000256" key="1">
    <source>
        <dbReference type="PIRNR" id="PIRNR003107"/>
    </source>
</evidence>
<keyword evidence="1" id="KW-0813">Transport</keyword>
<dbReference type="PANTHER" id="PTHR42930">
    <property type="entry name" value="PHOSPHATE-SPECIFIC TRANSPORT SYSTEM ACCESSORY PROTEIN PHOU"/>
    <property type="match status" value="1"/>
</dbReference>
<feature type="domain" description="PhoU" evidence="2">
    <location>
        <begin position="120"/>
        <end position="205"/>
    </location>
</feature>
<dbReference type="EMBL" id="JASKYM010000003">
    <property type="protein sequence ID" value="MDK2563605.1"/>
    <property type="molecule type" value="Genomic_DNA"/>
</dbReference>
<keyword evidence="1" id="KW-0592">Phosphate transport</keyword>
<dbReference type="RefSeq" id="WP_284132551.1">
    <property type="nucleotide sequence ID" value="NZ_JASKYM010000003.1"/>
</dbReference>
<gene>
    <name evidence="3" type="primary">phoU</name>
    <name evidence="3" type="ORF">QOZ84_08585</name>
</gene>
<dbReference type="InterPro" id="IPR028366">
    <property type="entry name" value="PhoU"/>
</dbReference>
<dbReference type="PANTHER" id="PTHR42930:SF3">
    <property type="entry name" value="PHOSPHATE-SPECIFIC TRANSPORT SYSTEM ACCESSORY PROTEIN PHOU"/>
    <property type="match status" value="1"/>
</dbReference>
<dbReference type="PIRSF" id="PIRSF003107">
    <property type="entry name" value="PhoU"/>
    <property type="match status" value="1"/>
</dbReference>
<feature type="domain" description="PhoU" evidence="2">
    <location>
        <begin position="19"/>
        <end position="103"/>
    </location>
</feature>
<comment type="subunit">
    <text evidence="1">Homodimer.</text>
</comment>
<comment type="similarity">
    <text evidence="1">Belongs to the PhoU family.</text>
</comment>
<dbReference type="Gene3D" id="1.20.58.220">
    <property type="entry name" value="Phosphate transport system protein phou homolog 2, domain 2"/>
    <property type="match status" value="1"/>
</dbReference>
<proteinExistence type="inferred from homology"/>
<dbReference type="Proteomes" id="UP001301012">
    <property type="component" value="Unassembled WGS sequence"/>
</dbReference>
<keyword evidence="4" id="KW-1185">Reference proteome</keyword>
<evidence type="ECO:0000259" key="2">
    <source>
        <dbReference type="Pfam" id="PF01895"/>
    </source>
</evidence>
<evidence type="ECO:0000313" key="4">
    <source>
        <dbReference type="Proteomes" id="UP001301012"/>
    </source>
</evidence>
<reference evidence="3 4" key="1">
    <citation type="submission" date="2023-05" db="EMBL/GenBank/DDBJ databases">
        <title>Rombocin, a short stable natural nisin variant, displays selective antimicrobial activity against Listeria monocytogenes and employs dual mode of action to kill target bacterial strains.</title>
        <authorList>
            <person name="Wambui J."/>
            <person name="Stephan R."/>
            <person name="Kuipers O.P."/>
        </authorList>
    </citation>
    <scope>NUCLEOTIDE SEQUENCE [LARGE SCALE GENOMIC DNA]</scope>
    <source>
        <strain evidence="3 4">RC002</strain>
    </source>
</reference>
<dbReference type="InterPro" id="IPR026022">
    <property type="entry name" value="PhoU_dom"/>
</dbReference>
<name>A0ABT7EDP7_9FIRM</name>
<protein>
    <recommendedName>
        <fullName evidence="1">Phosphate-specific transport system accessory protein PhoU</fullName>
    </recommendedName>
</protein>
<accession>A0ABT7EDP7</accession>
<dbReference type="InterPro" id="IPR038078">
    <property type="entry name" value="PhoU-like_sf"/>
</dbReference>
<dbReference type="NCBIfam" id="TIGR02135">
    <property type="entry name" value="phoU_full"/>
    <property type="match status" value="1"/>
</dbReference>
<dbReference type="Pfam" id="PF01895">
    <property type="entry name" value="PhoU"/>
    <property type="match status" value="2"/>
</dbReference>
<keyword evidence="1" id="KW-0963">Cytoplasm</keyword>
<dbReference type="SUPFAM" id="SSF109755">
    <property type="entry name" value="PhoU-like"/>
    <property type="match status" value="1"/>
</dbReference>
<comment type="caution">
    <text evidence="3">The sequence shown here is derived from an EMBL/GenBank/DDBJ whole genome shotgun (WGS) entry which is preliminary data.</text>
</comment>